<comment type="subcellular location">
    <subcellularLocation>
        <location evidence="1 5">Cytoplasm</location>
    </subcellularLocation>
</comment>
<proteinExistence type="inferred from homology"/>
<evidence type="ECO:0000259" key="6">
    <source>
        <dbReference type="Pfam" id="PF02631"/>
    </source>
</evidence>
<dbReference type="InterPro" id="IPR036388">
    <property type="entry name" value="WH-like_DNA-bd_sf"/>
</dbReference>
<dbReference type="Pfam" id="PF21982">
    <property type="entry name" value="RecX_HTH1"/>
    <property type="match status" value="1"/>
</dbReference>
<evidence type="ECO:0000313" key="10">
    <source>
        <dbReference type="Proteomes" id="UP001057877"/>
    </source>
</evidence>
<evidence type="ECO:0000256" key="4">
    <source>
        <dbReference type="ARBA" id="ARBA00022490"/>
    </source>
</evidence>
<dbReference type="InterPro" id="IPR053924">
    <property type="entry name" value="RecX_HTH_2nd"/>
</dbReference>
<dbReference type="EMBL" id="CP091430">
    <property type="protein sequence ID" value="UVI32570.1"/>
    <property type="molecule type" value="Genomic_DNA"/>
</dbReference>
<evidence type="ECO:0000256" key="5">
    <source>
        <dbReference type="HAMAP-Rule" id="MF_01114"/>
    </source>
</evidence>
<dbReference type="Proteomes" id="UP001057877">
    <property type="component" value="Chromosome"/>
</dbReference>
<protein>
    <recommendedName>
        <fullName evidence="3 5">Regulatory protein RecX</fullName>
    </recommendedName>
</protein>
<organism evidence="9 10">
    <name type="scientific">Paenibacillus spongiae</name>
    <dbReference type="NCBI Taxonomy" id="2909671"/>
    <lineage>
        <taxon>Bacteria</taxon>
        <taxon>Bacillati</taxon>
        <taxon>Bacillota</taxon>
        <taxon>Bacilli</taxon>
        <taxon>Bacillales</taxon>
        <taxon>Paenibacillaceae</taxon>
        <taxon>Paenibacillus</taxon>
    </lineage>
</organism>
<dbReference type="RefSeq" id="WP_258388622.1">
    <property type="nucleotide sequence ID" value="NZ_CP091430.1"/>
</dbReference>
<dbReference type="Pfam" id="PF21981">
    <property type="entry name" value="RecX_HTH3"/>
    <property type="match status" value="1"/>
</dbReference>
<evidence type="ECO:0000256" key="1">
    <source>
        <dbReference type="ARBA" id="ARBA00004496"/>
    </source>
</evidence>
<feature type="domain" description="RecX first three-helical" evidence="8">
    <location>
        <begin position="73"/>
        <end position="112"/>
    </location>
</feature>
<comment type="similarity">
    <text evidence="2 5">Belongs to the RecX family.</text>
</comment>
<dbReference type="Gene3D" id="1.10.10.10">
    <property type="entry name" value="Winged helix-like DNA-binding domain superfamily/Winged helix DNA-binding domain"/>
    <property type="match status" value="3"/>
</dbReference>
<dbReference type="InterPro" id="IPR053925">
    <property type="entry name" value="RecX_HTH_3rd"/>
</dbReference>
<keyword evidence="10" id="KW-1185">Reference proteome</keyword>
<dbReference type="InterPro" id="IPR053926">
    <property type="entry name" value="RecX_HTH_1st"/>
</dbReference>
<dbReference type="Pfam" id="PF02631">
    <property type="entry name" value="RecX_HTH2"/>
    <property type="match status" value="1"/>
</dbReference>
<evidence type="ECO:0000256" key="2">
    <source>
        <dbReference type="ARBA" id="ARBA00009695"/>
    </source>
</evidence>
<comment type="function">
    <text evidence="5">Modulates RecA activity.</text>
</comment>
<evidence type="ECO:0000256" key="3">
    <source>
        <dbReference type="ARBA" id="ARBA00018111"/>
    </source>
</evidence>
<reference evidence="9" key="1">
    <citation type="submission" date="2022-01" db="EMBL/GenBank/DDBJ databases">
        <title>Paenibacillus spongiae sp. nov., isolated from marine sponge.</title>
        <authorList>
            <person name="Li Z."/>
            <person name="Zhang M."/>
        </authorList>
    </citation>
    <scope>NUCLEOTIDE SEQUENCE</scope>
    <source>
        <strain evidence="9">PHS-Z3</strain>
    </source>
</reference>
<keyword evidence="4 5" id="KW-0963">Cytoplasm</keyword>
<evidence type="ECO:0000313" key="9">
    <source>
        <dbReference type="EMBL" id="UVI32570.1"/>
    </source>
</evidence>
<gene>
    <name evidence="5" type="primary">recX</name>
    <name evidence="9" type="ORF">L1F29_12395</name>
</gene>
<name>A0ABY5SGH0_9BACL</name>
<feature type="domain" description="RecX third three-helical" evidence="7">
    <location>
        <begin position="167"/>
        <end position="212"/>
    </location>
</feature>
<dbReference type="HAMAP" id="MF_01114">
    <property type="entry name" value="RecX"/>
    <property type="match status" value="1"/>
</dbReference>
<dbReference type="InterPro" id="IPR003783">
    <property type="entry name" value="Regulatory_RecX"/>
</dbReference>
<feature type="domain" description="RecX second three-helical" evidence="6">
    <location>
        <begin position="119"/>
        <end position="160"/>
    </location>
</feature>
<dbReference type="PANTHER" id="PTHR33602">
    <property type="entry name" value="REGULATORY PROTEIN RECX FAMILY PROTEIN"/>
    <property type="match status" value="1"/>
</dbReference>
<sequence>MKDGQQDGMLTITAVEQDRKERYRYQLFVNNGQEEPYLTVHEDIMIRFRLLKGREIHTDELKQIIEEDTQHRAYALGLVYLGARQRTHKEIARYLSRKGIDEESSEKAIQRLIQEGFVNDAAFAKQFASERVRNHMKGRLLLQQELRQRGIPKETVQEALKRIDKTEEAEAAIRAACKKWPYIKGEPIDRKRKLATFLLRRGFPGSIVKEAIQAAITQEELAEEWHMLDN</sequence>
<accession>A0ABY5SGH0</accession>
<evidence type="ECO:0000259" key="7">
    <source>
        <dbReference type="Pfam" id="PF21981"/>
    </source>
</evidence>
<evidence type="ECO:0000259" key="8">
    <source>
        <dbReference type="Pfam" id="PF21982"/>
    </source>
</evidence>
<dbReference type="PANTHER" id="PTHR33602:SF1">
    <property type="entry name" value="REGULATORY PROTEIN RECX FAMILY PROTEIN"/>
    <property type="match status" value="1"/>
</dbReference>